<dbReference type="Proteomes" id="UP000689195">
    <property type="component" value="Unassembled WGS sequence"/>
</dbReference>
<gene>
    <name evidence="2" type="ORF">PPENT_87.1.T0550224</name>
</gene>
<reference evidence="2" key="1">
    <citation type="submission" date="2021-01" db="EMBL/GenBank/DDBJ databases">
        <authorList>
            <consortium name="Genoscope - CEA"/>
            <person name="William W."/>
        </authorList>
    </citation>
    <scope>NUCLEOTIDE SEQUENCE</scope>
</reference>
<feature type="coiled-coil region" evidence="1">
    <location>
        <begin position="72"/>
        <end position="99"/>
    </location>
</feature>
<evidence type="ECO:0000256" key="1">
    <source>
        <dbReference type="SAM" id="Coils"/>
    </source>
</evidence>
<evidence type="ECO:0000313" key="3">
    <source>
        <dbReference type="Proteomes" id="UP000689195"/>
    </source>
</evidence>
<evidence type="ECO:0000313" key="2">
    <source>
        <dbReference type="EMBL" id="CAD8171809.1"/>
    </source>
</evidence>
<accession>A0A8S1V7J6</accession>
<name>A0A8S1V7J6_9CILI</name>
<keyword evidence="1" id="KW-0175">Coiled coil</keyword>
<dbReference type="AlphaFoldDB" id="A0A8S1V7J6"/>
<sequence length="246" mass="29773">MKRRMNTEVGDFIRKDLKNDFNSSQYNFTQNKRYLRLKSDASESTVQLKRSNTINPFIFQQELISIDQTKLNNMTKQSIKGQTEQMKNLQQQDLNLQKKSYYLNKNLDRFEHKIIVNKDQFTKRRSQLLKQLMLIKQNDRSKSNYNLSIKDNDKIKTILQVRSIMNFEGRIEQEQRRYQRQNQIDIRMRQRLISCLEQNQERSSNRQNINFSGFTIQRKELINKNNSQIKLRVQQKFFCNKEINTD</sequence>
<organism evidence="2 3">
    <name type="scientific">Paramecium pentaurelia</name>
    <dbReference type="NCBI Taxonomy" id="43138"/>
    <lineage>
        <taxon>Eukaryota</taxon>
        <taxon>Sar</taxon>
        <taxon>Alveolata</taxon>
        <taxon>Ciliophora</taxon>
        <taxon>Intramacronucleata</taxon>
        <taxon>Oligohymenophorea</taxon>
        <taxon>Peniculida</taxon>
        <taxon>Parameciidae</taxon>
        <taxon>Paramecium</taxon>
    </lineage>
</organism>
<keyword evidence="3" id="KW-1185">Reference proteome</keyword>
<protein>
    <submittedName>
        <fullName evidence="2">Uncharacterized protein</fullName>
    </submittedName>
</protein>
<dbReference type="EMBL" id="CAJJDO010000055">
    <property type="protein sequence ID" value="CAD8171809.1"/>
    <property type="molecule type" value="Genomic_DNA"/>
</dbReference>
<proteinExistence type="predicted"/>
<comment type="caution">
    <text evidence="2">The sequence shown here is derived from an EMBL/GenBank/DDBJ whole genome shotgun (WGS) entry which is preliminary data.</text>
</comment>